<keyword evidence="3" id="KW-1185">Reference proteome</keyword>
<evidence type="ECO:0000313" key="2">
    <source>
        <dbReference type="EMBL" id="AUB38898.1"/>
    </source>
</evidence>
<evidence type="ECO:0000313" key="3">
    <source>
        <dbReference type="Proteomes" id="UP000232003"/>
    </source>
</evidence>
<dbReference type="KEGG" id="nfl:COO91_04875"/>
<dbReference type="AlphaFoldDB" id="A0A2K8SU25"/>
<dbReference type="EMBL" id="CP024785">
    <property type="protein sequence ID" value="AUB38898.1"/>
    <property type="molecule type" value="Genomic_DNA"/>
</dbReference>
<organism evidence="2 3">
    <name type="scientific">Nostoc flagelliforme CCNUN1</name>
    <dbReference type="NCBI Taxonomy" id="2038116"/>
    <lineage>
        <taxon>Bacteria</taxon>
        <taxon>Bacillati</taxon>
        <taxon>Cyanobacteriota</taxon>
        <taxon>Cyanophyceae</taxon>
        <taxon>Nostocales</taxon>
        <taxon>Nostocaceae</taxon>
        <taxon>Nostoc</taxon>
    </lineage>
</organism>
<evidence type="ECO:0000256" key="1">
    <source>
        <dbReference type="SAM" id="MobiDB-lite"/>
    </source>
</evidence>
<feature type="compositionally biased region" description="Polar residues" evidence="1">
    <location>
        <begin position="1"/>
        <end position="18"/>
    </location>
</feature>
<name>A0A2K8SU25_9NOSO</name>
<accession>A0A2K8SU25</accession>
<dbReference type="Proteomes" id="UP000232003">
    <property type="component" value="Chromosome"/>
</dbReference>
<feature type="region of interest" description="Disordered" evidence="1">
    <location>
        <begin position="1"/>
        <end position="22"/>
    </location>
</feature>
<proteinExistence type="predicted"/>
<protein>
    <submittedName>
        <fullName evidence="2">Uncharacterized protein</fullName>
    </submittedName>
</protein>
<gene>
    <name evidence="2" type="ORF">COO91_04875</name>
</gene>
<sequence>MIKTNKATNNRRNMTDTLSDPKIPNLKSKIDRLIWFISPN</sequence>
<reference evidence="2 3" key="1">
    <citation type="submission" date="2017-11" db="EMBL/GenBank/DDBJ databases">
        <title>Complete genome of a free-living desiccation-tolerant cyanobacterium and its photosynthetic adaptation to extreme terrestrial habitat.</title>
        <authorList>
            <person name="Shang J."/>
        </authorList>
    </citation>
    <scope>NUCLEOTIDE SEQUENCE [LARGE SCALE GENOMIC DNA]</scope>
    <source>
        <strain evidence="2 3">CCNUN1</strain>
    </source>
</reference>